<evidence type="ECO:0000256" key="6">
    <source>
        <dbReference type="ARBA" id="ARBA00022989"/>
    </source>
</evidence>
<accession>A0ABS1SJC5</accession>
<dbReference type="Pfam" id="PF02632">
    <property type="entry name" value="BioY"/>
    <property type="match status" value="1"/>
</dbReference>
<evidence type="ECO:0000313" key="10">
    <source>
        <dbReference type="EMBL" id="MBL3680555.1"/>
    </source>
</evidence>
<evidence type="ECO:0000256" key="1">
    <source>
        <dbReference type="ARBA" id="ARBA00004651"/>
    </source>
</evidence>
<keyword evidence="11" id="KW-1185">Reference proteome</keyword>
<keyword evidence="7 8" id="KW-0472">Membrane</keyword>
<dbReference type="PIRSF" id="PIRSF016661">
    <property type="entry name" value="BioY"/>
    <property type="match status" value="1"/>
</dbReference>
<comment type="similarity">
    <text evidence="2 8">Belongs to the BioY family.</text>
</comment>
<evidence type="ECO:0000256" key="7">
    <source>
        <dbReference type="ARBA" id="ARBA00023136"/>
    </source>
</evidence>
<dbReference type="EMBL" id="QYAC01000008">
    <property type="protein sequence ID" value="MBL3680555.1"/>
    <property type="molecule type" value="Genomic_DNA"/>
</dbReference>
<keyword evidence="3 8" id="KW-0813">Transport</keyword>
<evidence type="ECO:0000256" key="9">
    <source>
        <dbReference type="SAM" id="Phobius"/>
    </source>
</evidence>
<reference evidence="10 11" key="1">
    <citation type="submission" date="2018-09" db="EMBL/GenBank/DDBJ databases">
        <title>Comparative genomics of Leucobacter spp.</title>
        <authorList>
            <person name="Reis A.C."/>
            <person name="Kolvenbach B.A."/>
            <person name="Corvini P.F.X."/>
            <person name="Nunes O.C."/>
        </authorList>
    </citation>
    <scope>NUCLEOTIDE SEQUENCE [LARGE SCALE GENOMIC DNA]</scope>
    <source>
        <strain evidence="10 11">TAN 31504</strain>
    </source>
</reference>
<dbReference type="Proteomes" id="UP001645859">
    <property type="component" value="Unassembled WGS sequence"/>
</dbReference>
<evidence type="ECO:0000256" key="8">
    <source>
        <dbReference type="PIRNR" id="PIRNR016661"/>
    </source>
</evidence>
<dbReference type="RefSeq" id="WP_202345824.1">
    <property type="nucleotide sequence ID" value="NZ_BAAAPI010000005.1"/>
</dbReference>
<feature type="transmembrane region" description="Helical" evidence="9">
    <location>
        <begin position="132"/>
        <end position="158"/>
    </location>
</feature>
<dbReference type="PANTHER" id="PTHR34295">
    <property type="entry name" value="BIOTIN TRANSPORTER BIOY"/>
    <property type="match status" value="1"/>
</dbReference>
<organism evidence="10 11">
    <name type="scientific">Leucobacter chromiireducens subsp. solipictus</name>
    <dbReference type="NCBI Taxonomy" id="398235"/>
    <lineage>
        <taxon>Bacteria</taxon>
        <taxon>Bacillati</taxon>
        <taxon>Actinomycetota</taxon>
        <taxon>Actinomycetes</taxon>
        <taxon>Micrococcales</taxon>
        <taxon>Microbacteriaceae</taxon>
        <taxon>Leucobacter</taxon>
    </lineage>
</organism>
<proteinExistence type="inferred from homology"/>
<comment type="subcellular location">
    <subcellularLocation>
        <location evidence="1 8">Cell membrane</location>
        <topology evidence="1 8">Multi-pass membrane protein</topology>
    </subcellularLocation>
</comment>
<dbReference type="InterPro" id="IPR003784">
    <property type="entry name" value="BioY"/>
</dbReference>
<keyword evidence="6 9" id="KW-1133">Transmembrane helix</keyword>
<feature type="transmembrane region" description="Helical" evidence="9">
    <location>
        <begin position="74"/>
        <end position="96"/>
    </location>
</feature>
<evidence type="ECO:0000256" key="2">
    <source>
        <dbReference type="ARBA" id="ARBA00010692"/>
    </source>
</evidence>
<feature type="transmembrane region" description="Helical" evidence="9">
    <location>
        <begin position="24"/>
        <end position="43"/>
    </location>
</feature>
<evidence type="ECO:0000313" key="11">
    <source>
        <dbReference type="Proteomes" id="UP001645859"/>
    </source>
</evidence>
<name>A0ABS1SJC5_9MICO</name>
<feature type="transmembrane region" description="Helical" evidence="9">
    <location>
        <begin position="102"/>
        <end position="120"/>
    </location>
</feature>
<evidence type="ECO:0000256" key="3">
    <source>
        <dbReference type="ARBA" id="ARBA00022448"/>
    </source>
</evidence>
<protein>
    <recommendedName>
        <fullName evidence="8">Biotin transporter</fullName>
    </recommendedName>
</protein>
<keyword evidence="4 8" id="KW-1003">Cell membrane</keyword>
<feature type="transmembrane region" description="Helical" evidence="9">
    <location>
        <begin position="178"/>
        <end position="199"/>
    </location>
</feature>
<comment type="caution">
    <text evidence="10">The sequence shown here is derived from an EMBL/GenBank/DDBJ whole genome shotgun (WGS) entry which is preliminary data.</text>
</comment>
<dbReference type="Gene3D" id="1.10.1760.20">
    <property type="match status" value="1"/>
</dbReference>
<evidence type="ECO:0000256" key="5">
    <source>
        <dbReference type="ARBA" id="ARBA00022692"/>
    </source>
</evidence>
<evidence type="ECO:0000256" key="4">
    <source>
        <dbReference type="ARBA" id="ARBA00022475"/>
    </source>
</evidence>
<dbReference type="PANTHER" id="PTHR34295:SF4">
    <property type="entry name" value="BIOTIN TRANSPORTER BIOY-RELATED"/>
    <property type="match status" value="1"/>
</dbReference>
<keyword evidence="5 9" id="KW-0812">Transmembrane</keyword>
<gene>
    <name evidence="10" type="ORF">D3230_14835</name>
</gene>
<sequence length="212" mass="21813">MTDATAVAPPARQARRRGTPGTDLALIATFAALIAVCALLPAISVGGAVPITLQTFAVMLAGAVLGARRGFLAVLLYLAVGAIGLPVFSGGSAGLAPFAGPSVGYLVAFPLAALATGFFVERLPRSRVVASIPLIMLSGLAASFLFIHPLGILGMSWRADLTLGQAFIADLAFWPGDVIKNLLMAIVATAVHRAFPALLPARARRDRTTQTA</sequence>
<feature type="transmembrane region" description="Helical" evidence="9">
    <location>
        <begin position="49"/>
        <end position="67"/>
    </location>
</feature>